<dbReference type="PANTHER" id="PTHR39342">
    <property type="entry name" value="UPF0283 MEMBRANE PROTEIN YCJF"/>
    <property type="match status" value="1"/>
</dbReference>
<evidence type="ECO:0000313" key="11">
    <source>
        <dbReference type="Proteomes" id="UP000663281"/>
    </source>
</evidence>
<evidence type="ECO:0000256" key="8">
    <source>
        <dbReference type="SAM" id="MobiDB-lite"/>
    </source>
</evidence>
<evidence type="ECO:0000256" key="7">
    <source>
        <dbReference type="ARBA" id="ARBA00023136"/>
    </source>
</evidence>
<dbReference type="EMBL" id="CP071504">
    <property type="protein sequence ID" value="QSX31246.1"/>
    <property type="molecule type" value="Genomic_DNA"/>
</dbReference>
<comment type="similarity">
    <text evidence="2">Belongs to the UPF0283 family.</text>
</comment>
<feature type="transmembrane region" description="Helical" evidence="9">
    <location>
        <begin position="211"/>
        <end position="230"/>
    </location>
</feature>
<feature type="region of interest" description="Disordered" evidence="8">
    <location>
        <begin position="1"/>
        <end position="29"/>
    </location>
</feature>
<organism evidence="10 11">
    <name type="scientific">Shewanella cyperi</name>
    <dbReference type="NCBI Taxonomy" id="2814292"/>
    <lineage>
        <taxon>Bacteria</taxon>
        <taxon>Pseudomonadati</taxon>
        <taxon>Pseudomonadota</taxon>
        <taxon>Gammaproteobacteria</taxon>
        <taxon>Alteromonadales</taxon>
        <taxon>Shewanellaceae</taxon>
        <taxon>Shewanella</taxon>
    </lineage>
</organism>
<keyword evidence="4" id="KW-0997">Cell inner membrane</keyword>
<evidence type="ECO:0000313" key="10">
    <source>
        <dbReference type="EMBL" id="QSX31246.1"/>
    </source>
</evidence>
<comment type="subcellular location">
    <subcellularLocation>
        <location evidence="1">Cell inner membrane</location>
        <topology evidence="1">Multi-pass membrane protein</topology>
    </subcellularLocation>
</comment>
<proteinExistence type="inferred from homology"/>
<evidence type="ECO:0000256" key="5">
    <source>
        <dbReference type="ARBA" id="ARBA00022692"/>
    </source>
</evidence>
<dbReference type="NCBIfam" id="TIGR01620">
    <property type="entry name" value="hyp_HI0043"/>
    <property type="match status" value="1"/>
</dbReference>
<evidence type="ECO:0000256" key="4">
    <source>
        <dbReference type="ARBA" id="ARBA00022519"/>
    </source>
</evidence>
<evidence type="ECO:0000256" key="6">
    <source>
        <dbReference type="ARBA" id="ARBA00022989"/>
    </source>
</evidence>
<evidence type="ECO:0000256" key="3">
    <source>
        <dbReference type="ARBA" id="ARBA00022475"/>
    </source>
</evidence>
<sequence length="362" mass="40462">MQSKPDMPSLARRRDFSDSPVGNLAEGESKAELKGKLDFDADVPLSETELEQAVDALPSLPLLQGRRWRPLTRAMLWSLAALVLTQTGLGLWDAWQQSPWLFGLYSLVTTLVLAWGGSAALREYRLLQRLKGAEDLREQGHRLSASMQMGEADGFIAKLGIENEPEGWRHYLSLCSDEHNDAEKLKLFEASVITRQDERARRLVNRYAMEAAALLAASPLALLDMGIMLWRNQKMIREVALCYGVELGYWSRIRLIRGILLNIFYAGTSELVTDLGTQLLSVEMTGKLSARLGQGLGGGLLTARLGYQAMALCRPLSFTETNKPRLSRLHQQLLADLRTRFSGALNGSMDSRPQRNKDFTNQ</sequence>
<dbReference type="Pfam" id="PF05128">
    <property type="entry name" value="DUF697"/>
    <property type="match status" value="1"/>
</dbReference>
<dbReference type="Proteomes" id="UP000663281">
    <property type="component" value="Chromosome"/>
</dbReference>
<accession>A0A975ALX2</accession>
<dbReference type="RefSeq" id="WP_207325865.1">
    <property type="nucleotide sequence ID" value="NZ_CP071504.1"/>
</dbReference>
<dbReference type="PANTHER" id="PTHR39342:SF1">
    <property type="entry name" value="UPF0283 MEMBRANE PROTEIN YCJF"/>
    <property type="match status" value="1"/>
</dbReference>
<feature type="transmembrane region" description="Helical" evidence="9">
    <location>
        <begin position="74"/>
        <end position="95"/>
    </location>
</feature>
<reference evidence="10 11" key="1">
    <citation type="submission" date="2021-03" db="EMBL/GenBank/DDBJ databases">
        <title>Novel species identification of genus Shewanella.</title>
        <authorList>
            <person name="Liu G."/>
            <person name="Zhang Q."/>
        </authorList>
    </citation>
    <scope>NUCLEOTIDE SEQUENCE [LARGE SCALE GENOMIC DNA]</scope>
    <source>
        <strain evidence="10 11">FJAT-53726</strain>
    </source>
</reference>
<name>A0A975ALX2_9GAMM</name>
<keyword evidence="5 9" id="KW-0812">Transmembrane</keyword>
<dbReference type="KEGG" id="scyp:JYB88_06330"/>
<dbReference type="AlphaFoldDB" id="A0A975ALX2"/>
<evidence type="ECO:0000256" key="9">
    <source>
        <dbReference type="SAM" id="Phobius"/>
    </source>
</evidence>
<keyword evidence="7 9" id="KW-0472">Membrane</keyword>
<feature type="transmembrane region" description="Helical" evidence="9">
    <location>
        <begin position="101"/>
        <end position="121"/>
    </location>
</feature>
<dbReference type="InterPro" id="IPR006507">
    <property type="entry name" value="UPF0283"/>
</dbReference>
<evidence type="ECO:0000256" key="2">
    <source>
        <dbReference type="ARBA" id="ARBA00008255"/>
    </source>
</evidence>
<dbReference type="GO" id="GO:0005886">
    <property type="term" value="C:plasma membrane"/>
    <property type="evidence" value="ECO:0007669"/>
    <property type="project" value="UniProtKB-SubCell"/>
</dbReference>
<protein>
    <submittedName>
        <fullName evidence="10">TIGR01620 family protein</fullName>
    </submittedName>
</protein>
<keyword evidence="6 9" id="KW-1133">Transmembrane helix</keyword>
<gene>
    <name evidence="10" type="ORF">JYB88_06330</name>
</gene>
<keyword evidence="3" id="KW-1003">Cell membrane</keyword>
<dbReference type="InterPro" id="IPR021147">
    <property type="entry name" value="DUF697"/>
</dbReference>
<evidence type="ECO:0000256" key="1">
    <source>
        <dbReference type="ARBA" id="ARBA00004429"/>
    </source>
</evidence>
<keyword evidence="11" id="KW-1185">Reference proteome</keyword>